<feature type="compositionally biased region" description="Polar residues" evidence="10">
    <location>
        <begin position="43"/>
        <end position="57"/>
    </location>
</feature>
<dbReference type="Pfam" id="PF00104">
    <property type="entry name" value="Hormone_recep"/>
    <property type="match status" value="1"/>
</dbReference>
<organism evidence="12 13">
    <name type="scientific">Clunio marinus</name>
    <dbReference type="NCBI Taxonomy" id="568069"/>
    <lineage>
        <taxon>Eukaryota</taxon>
        <taxon>Metazoa</taxon>
        <taxon>Ecdysozoa</taxon>
        <taxon>Arthropoda</taxon>
        <taxon>Hexapoda</taxon>
        <taxon>Insecta</taxon>
        <taxon>Pterygota</taxon>
        <taxon>Neoptera</taxon>
        <taxon>Endopterygota</taxon>
        <taxon>Diptera</taxon>
        <taxon>Nematocera</taxon>
        <taxon>Chironomoidea</taxon>
        <taxon>Chironomidae</taxon>
        <taxon>Clunio</taxon>
    </lineage>
</organism>
<accession>A0A1J1IWS4</accession>
<evidence type="ECO:0000313" key="12">
    <source>
        <dbReference type="EMBL" id="CRL04012.1"/>
    </source>
</evidence>
<dbReference type="OrthoDB" id="8832025at2759"/>
<keyword evidence="9" id="KW-0675">Receptor</keyword>
<dbReference type="EMBL" id="CVRI01000061">
    <property type="protein sequence ID" value="CRL04012.1"/>
    <property type="molecule type" value="Genomic_DNA"/>
</dbReference>
<keyword evidence="4" id="KW-0863">Zinc-finger</keyword>
<evidence type="ECO:0000256" key="5">
    <source>
        <dbReference type="ARBA" id="ARBA00022833"/>
    </source>
</evidence>
<evidence type="ECO:0000256" key="1">
    <source>
        <dbReference type="ARBA" id="ARBA00004123"/>
    </source>
</evidence>
<evidence type="ECO:0000256" key="10">
    <source>
        <dbReference type="SAM" id="MobiDB-lite"/>
    </source>
</evidence>
<dbReference type="PROSITE" id="PS51843">
    <property type="entry name" value="NR_LBD"/>
    <property type="match status" value="1"/>
</dbReference>
<dbReference type="PRINTS" id="PR00398">
    <property type="entry name" value="STRDHORMONER"/>
</dbReference>
<gene>
    <name evidence="12" type="ORF">CLUMA_CG017130</name>
</gene>
<dbReference type="AlphaFoldDB" id="A0A1J1IWS4"/>
<reference evidence="12 13" key="1">
    <citation type="submission" date="2015-04" db="EMBL/GenBank/DDBJ databases">
        <authorList>
            <person name="Syromyatnikov M.Y."/>
            <person name="Popov V.N."/>
        </authorList>
    </citation>
    <scope>NUCLEOTIDE SEQUENCE [LARGE SCALE GENOMIC DNA]</scope>
</reference>
<keyword evidence="8" id="KW-0804">Transcription</keyword>
<dbReference type="PANTHER" id="PTHR45805:SF2">
    <property type="entry name" value="NUCLEAR HORMONE RECEPTOR HR3-RELATED"/>
    <property type="match status" value="1"/>
</dbReference>
<dbReference type="PRINTS" id="PR00546">
    <property type="entry name" value="THYROIDHORMR"/>
</dbReference>
<dbReference type="SMART" id="SM00430">
    <property type="entry name" value="HOLI"/>
    <property type="match status" value="1"/>
</dbReference>
<feature type="region of interest" description="Disordered" evidence="10">
    <location>
        <begin position="36"/>
        <end position="60"/>
    </location>
</feature>
<comment type="similarity">
    <text evidence="2">Belongs to the nuclear hormone receptor family. NR1 subfamily.</text>
</comment>
<dbReference type="InterPro" id="IPR001723">
    <property type="entry name" value="Nuclear_hrmn_rcpt"/>
</dbReference>
<keyword evidence="3" id="KW-0479">Metal-binding</keyword>
<dbReference type="SUPFAM" id="SSF48508">
    <property type="entry name" value="Nuclear receptor ligand-binding domain"/>
    <property type="match status" value="1"/>
</dbReference>
<protein>
    <submittedName>
        <fullName evidence="12">CLUMA_CG017130, isoform A</fullName>
    </submittedName>
</protein>
<dbReference type="Gene3D" id="1.10.565.10">
    <property type="entry name" value="Retinoid X Receptor"/>
    <property type="match status" value="1"/>
</dbReference>
<dbReference type="GO" id="GO:0004879">
    <property type="term" value="F:nuclear receptor activity"/>
    <property type="evidence" value="ECO:0007669"/>
    <property type="project" value="InterPro"/>
</dbReference>
<comment type="subcellular location">
    <subcellularLocation>
        <location evidence="1">Nucleus</location>
    </subcellularLocation>
</comment>
<feature type="domain" description="NR LBD" evidence="11">
    <location>
        <begin position="257"/>
        <end position="500"/>
    </location>
</feature>
<sequence>MILLVHFFPAVKFGRMSKKQREKVEDEVRFHRAQMRAQGDTAPDSSVFDTQTPSSSDQLHHGYNGYNTYSNEVGYGSPYGGYSASVTPQQTMGYDISADYVDSTTTYEPRSTIIDSDFIGGHNKNSSPSHQRTISLSDIRLARLTTVSDQQLAEETLQGAAAALNSTNTTSGVDNIITIKQESITNVDNLVGSYVDSTTFLPSPNSQVINANLVQSIAMTNEANGANDGTNSQQQTELLFTEDDSSCDSNKWAEGDINDVLIKTLAEAHANTNIKLEVVHELFRKPQDMTQLLYYKNLCKEDLWLDCADKLTAMIQNIIEFAKLIPGFMRLSQDDQILLLKTGSFELAIIRMSRLMDLSQNSVLYGEVMLPQEAFYTTNSLEMKLVAGIFETAKSIAELKLTETELALYQSLVLLWPERTGVRGNTEILRLFNMSMSAIKQELESNHAPLKGDVTVLDTLLNKIPTFRELSMMHMDALSSFKQEHPQYIFPALYKELFSIDAQQDLLT</sequence>
<evidence type="ECO:0000256" key="6">
    <source>
        <dbReference type="ARBA" id="ARBA00023015"/>
    </source>
</evidence>
<evidence type="ECO:0000256" key="3">
    <source>
        <dbReference type="ARBA" id="ARBA00022723"/>
    </source>
</evidence>
<keyword evidence="5" id="KW-0862">Zinc</keyword>
<dbReference type="STRING" id="568069.A0A1J1IWS4"/>
<evidence type="ECO:0000259" key="11">
    <source>
        <dbReference type="PROSITE" id="PS51843"/>
    </source>
</evidence>
<dbReference type="GO" id="GO:0005634">
    <property type="term" value="C:nucleus"/>
    <property type="evidence" value="ECO:0007669"/>
    <property type="project" value="UniProtKB-SubCell"/>
</dbReference>
<dbReference type="InterPro" id="IPR001728">
    <property type="entry name" value="ThyrH_rcpt"/>
</dbReference>
<evidence type="ECO:0000256" key="4">
    <source>
        <dbReference type="ARBA" id="ARBA00022771"/>
    </source>
</evidence>
<name>A0A1J1IWS4_9DIPT</name>
<evidence type="ECO:0000256" key="7">
    <source>
        <dbReference type="ARBA" id="ARBA00023125"/>
    </source>
</evidence>
<evidence type="ECO:0000256" key="8">
    <source>
        <dbReference type="ARBA" id="ARBA00023163"/>
    </source>
</evidence>
<dbReference type="GO" id="GO:0000978">
    <property type="term" value="F:RNA polymerase II cis-regulatory region sequence-specific DNA binding"/>
    <property type="evidence" value="ECO:0007669"/>
    <property type="project" value="TreeGrafter"/>
</dbReference>
<keyword evidence="6" id="KW-0805">Transcription regulation</keyword>
<dbReference type="Proteomes" id="UP000183832">
    <property type="component" value="Unassembled WGS sequence"/>
</dbReference>
<proteinExistence type="inferred from homology"/>
<dbReference type="InterPro" id="IPR035500">
    <property type="entry name" value="NHR-like_dom_sf"/>
</dbReference>
<dbReference type="PANTHER" id="PTHR45805">
    <property type="entry name" value="NUCLEAR HORMONE RECEPTOR HR3-RELATED"/>
    <property type="match status" value="1"/>
</dbReference>
<dbReference type="InterPro" id="IPR000536">
    <property type="entry name" value="Nucl_hrmn_rcpt_lig-bd"/>
</dbReference>
<evidence type="ECO:0000256" key="9">
    <source>
        <dbReference type="ARBA" id="ARBA00023170"/>
    </source>
</evidence>
<keyword evidence="13" id="KW-1185">Reference proteome</keyword>
<keyword evidence="7" id="KW-0238">DNA-binding</keyword>
<dbReference type="GO" id="GO:0008270">
    <property type="term" value="F:zinc ion binding"/>
    <property type="evidence" value="ECO:0007669"/>
    <property type="project" value="UniProtKB-KW"/>
</dbReference>
<evidence type="ECO:0000313" key="13">
    <source>
        <dbReference type="Proteomes" id="UP000183832"/>
    </source>
</evidence>
<evidence type="ECO:0000256" key="2">
    <source>
        <dbReference type="ARBA" id="ARBA00008092"/>
    </source>
</evidence>